<feature type="compositionally biased region" description="Basic and acidic residues" evidence="2">
    <location>
        <begin position="335"/>
        <end position="344"/>
    </location>
</feature>
<evidence type="ECO:0000256" key="2">
    <source>
        <dbReference type="SAM" id="MobiDB-lite"/>
    </source>
</evidence>
<keyword evidence="1" id="KW-0378">Hydrolase</keyword>
<gene>
    <name evidence="4" type="ORF">HMN09_00493800</name>
</gene>
<keyword evidence="1" id="KW-0234">DNA repair</keyword>
<keyword evidence="5" id="KW-1185">Reference proteome</keyword>
<evidence type="ECO:0000313" key="4">
    <source>
        <dbReference type="EMBL" id="KAF7313381.1"/>
    </source>
</evidence>
<dbReference type="InterPro" id="IPR051055">
    <property type="entry name" value="PIF1_helicase"/>
</dbReference>
<dbReference type="GO" id="GO:0043139">
    <property type="term" value="F:5'-3' DNA helicase activity"/>
    <property type="evidence" value="ECO:0007669"/>
    <property type="project" value="UniProtKB-EC"/>
</dbReference>
<dbReference type="GO" id="GO:0006281">
    <property type="term" value="P:DNA repair"/>
    <property type="evidence" value="ECO:0007669"/>
    <property type="project" value="UniProtKB-KW"/>
</dbReference>
<dbReference type="PANTHER" id="PTHR47642">
    <property type="entry name" value="ATP-DEPENDENT DNA HELICASE"/>
    <property type="match status" value="1"/>
</dbReference>
<comment type="catalytic activity">
    <reaction evidence="1">
        <text>ATP + H2O = ADP + phosphate + H(+)</text>
        <dbReference type="Rhea" id="RHEA:13065"/>
        <dbReference type="ChEBI" id="CHEBI:15377"/>
        <dbReference type="ChEBI" id="CHEBI:15378"/>
        <dbReference type="ChEBI" id="CHEBI:30616"/>
        <dbReference type="ChEBI" id="CHEBI:43474"/>
        <dbReference type="ChEBI" id="CHEBI:456216"/>
        <dbReference type="EC" id="5.6.2.3"/>
    </reaction>
</comment>
<evidence type="ECO:0000259" key="3">
    <source>
        <dbReference type="SMART" id="SM00382"/>
    </source>
</evidence>
<dbReference type="InterPro" id="IPR027417">
    <property type="entry name" value="P-loop_NTPase"/>
</dbReference>
<dbReference type="EMBL" id="JACAZE010000006">
    <property type="protein sequence ID" value="KAF7313381.1"/>
    <property type="molecule type" value="Genomic_DNA"/>
</dbReference>
<keyword evidence="1 4" id="KW-0347">Helicase</keyword>
<keyword evidence="1" id="KW-0547">Nucleotide-binding</keyword>
<dbReference type="InterPro" id="IPR010285">
    <property type="entry name" value="DNA_helicase_pif1-like_DEAD"/>
</dbReference>
<accession>A0A8H6WE98</accession>
<evidence type="ECO:0000256" key="1">
    <source>
        <dbReference type="RuleBase" id="RU363044"/>
    </source>
</evidence>
<comment type="caution">
    <text evidence="4">The sequence shown here is derived from an EMBL/GenBank/DDBJ whole genome shotgun (WGS) entry which is preliminary data.</text>
</comment>
<comment type="cofactor">
    <cofactor evidence="1">
        <name>Mg(2+)</name>
        <dbReference type="ChEBI" id="CHEBI:18420"/>
    </cofactor>
</comment>
<dbReference type="EC" id="5.6.2.3" evidence="1"/>
<proteinExistence type="inferred from homology"/>
<comment type="similarity">
    <text evidence="1">Belongs to the helicase family.</text>
</comment>
<dbReference type="OrthoDB" id="432234at2759"/>
<dbReference type="AlphaFoldDB" id="A0A8H6WE98"/>
<dbReference type="GO" id="GO:0006310">
    <property type="term" value="P:DNA recombination"/>
    <property type="evidence" value="ECO:0007669"/>
    <property type="project" value="UniProtKB-KW"/>
</dbReference>
<dbReference type="GO" id="GO:0000723">
    <property type="term" value="P:telomere maintenance"/>
    <property type="evidence" value="ECO:0007669"/>
    <property type="project" value="InterPro"/>
</dbReference>
<dbReference type="CDD" id="cd18037">
    <property type="entry name" value="DEXSc_Pif1_like"/>
    <property type="match status" value="1"/>
</dbReference>
<protein>
    <recommendedName>
        <fullName evidence="1">ATP-dependent DNA helicase</fullName>
        <ecNumber evidence="1">5.6.2.3</ecNumber>
    </recommendedName>
</protein>
<dbReference type="InterPro" id="IPR003593">
    <property type="entry name" value="AAA+_ATPase"/>
</dbReference>
<sequence length="372" mass="40849">MPGKKRKSEGDAAASKRPAKQPRRTLDSFFSPQVLAPASSAQDDDRRMVSLNFEQTAILRQVVNEGKNVFFTGSAGTGKSLLLRAIITALKKKHGKTNDSVSVTASTGMAASNIGGMTLHAWGAISPTPTNFELQVSCIRKCRPALQRWQKTKVLIIDEVSMVDGPLFTRICKLAETLRKSDAPFGGIQLVITGDFFQLPPVSKNGAAVFAFESDEWRRCIHHTLSLSQVFRQKDDEFATLLNELRLGNITPAASATFRSLSRPLPPDPAGILPTELFPMRNEVDRANSLRQSYVALSRAASMSGLQVLRFDANKVKAHPKVVEWSKTLETRCERTQLEAKPKPNAEASSSSLPAEKEEEETRTLPSSLEES</sequence>
<organism evidence="4 5">
    <name type="scientific">Mycena chlorophos</name>
    <name type="common">Agaric fungus</name>
    <name type="synonym">Agaricus chlorophos</name>
    <dbReference type="NCBI Taxonomy" id="658473"/>
    <lineage>
        <taxon>Eukaryota</taxon>
        <taxon>Fungi</taxon>
        <taxon>Dikarya</taxon>
        <taxon>Basidiomycota</taxon>
        <taxon>Agaricomycotina</taxon>
        <taxon>Agaricomycetes</taxon>
        <taxon>Agaricomycetidae</taxon>
        <taxon>Agaricales</taxon>
        <taxon>Marasmiineae</taxon>
        <taxon>Mycenaceae</taxon>
        <taxon>Mycena</taxon>
    </lineage>
</organism>
<feature type="region of interest" description="Disordered" evidence="2">
    <location>
        <begin position="1"/>
        <end position="32"/>
    </location>
</feature>
<dbReference type="GO" id="GO:0005524">
    <property type="term" value="F:ATP binding"/>
    <property type="evidence" value="ECO:0007669"/>
    <property type="project" value="UniProtKB-KW"/>
</dbReference>
<feature type="domain" description="AAA+ ATPase" evidence="3">
    <location>
        <begin position="65"/>
        <end position="235"/>
    </location>
</feature>
<dbReference type="GO" id="GO:0016787">
    <property type="term" value="F:hydrolase activity"/>
    <property type="evidence" value="ECO:0007669"/>
    <property type="project" value="UniProtKB-KW"/>
</dbReference>
<dbReference type="Proteomes" id="UP000613580">
    <property type="component" value="Unassembled WGS sequence"/>
</dbReference>
<name>A0A8H6WE98_MYCCL</name>
<reference evidence="4" key="1">
    <citation type="submission" date="2020-05" db="EMBL/GenBank/DDBJ databases">
        <title>Mycena genomes resolve the evolution of fungal bioluminescence.</title>
        <authorList>
            <person name="Tsai I.J."/>
        </authorList>
    </citation>
    <scope>NUCLEOTIDE SEQUENCE</scope>
    <source>
        <strain evidence="4">110903Hualien_Pintung</strain>
    </source>
</reference>
<dbReference type="Gene3D" id="3.40.50.300">
    <property type="entry name" value="P-loop containing nucleotide triphosphate hydrolases"/>
    <property type="match status" value="1"/>
</dbReference>
<dbReference type="SMART" id="SM00382">
    <property type="entry name" value="AAA"/>
    <property type="match status" value="1"/>
</dbReference>
<evidence type="ECO:0000313" key="5">
    <source>
        <dbReference type="Proteomes" id="UP000613580"/>
    </source>
</evidence>
<dbReference type="PANTHER" id="PTHR47642:SF5">
    <property type="entry name" value="ATP-DEPENDENT DNA HELICASE"/>
    <property type="match status" value="1"/>
</dbReference>
<dbReference type="SUPFAM" id="SSF52540">
    <property type="entry name" value="P-loop containing nucleoside triphosphate hydrolases"/>
    <property type="match status" value="2"/>
</dbReference>
<keyword evidence="1" id="KW-0227">DNA damage</keyword>
<keyword evidence="1" id="KW-0067">ATP-binding</keyword>
<feature type="region of interest" description="Disordered" evidence="2">
    <location>
        <begin position="335"/>
        <end position="372"/>
    </location>
</feature>
<dbReference type="Pfam" id="PF05970">
    <property type="entry name" value="PIF1"/>
    <property type="match status" value="1"/>
</dbReference>
<keyword evidence="1" id="KW-0233">DNA recombination</keyword>